<keyword evidence="14" id="KW-0378">Hydrolase</keyword>
<feature type="compositionally biased region" description="Low complexity" evidence="27">
    <location>
        <begin position="798"/>
        <end position="814"/>
    </location>
</feature>
<dbReference type="GO" id="GO:0006508">
    <property type="term" value="P:proteolysis"/>
    <property type="evidence" value="ECO:0007669"/>
    <property type="project" value="UniProtKB-KW"/>
</dbReference>
<evidence type="ECO:0000256" key="11">
    <source>
        <dbReference type="ARBA" id="ARBA00022676"/>
    </source>
</evidence>
<comment type="pathway">
    <text evidence="26">Glycan biosynthesis.</text>
</comment>
<name>A0A9D1PG38_9FIRM</name>
<keyword evidence="10" id="KW-0645">Protease</keyword>
<evidence type="ECO:0000256" key="14">
    <source>
        <dbReference type="ARBA" id="ARBA00022801"/>
    </source>
</evidence>
<protein>
    <recommendedName>
        <fullName evidence="7">Penicillin-binding protein 1A</fullName>
        <ecNumber evidence="24">2.4.99.28</ecNumber>
        <ecNumber evidence="6">3.4.16.4</ecNumber>
    </recommendedName>
</protein>
<evidence type="ECO:0000313" key="32">
    <source>
        <dbReference type="Proteomes" id="UP000886814"/>
    </source>
</evidence>
<dbReference type="GO" id="GO:0009252">
    <property type="term" value="P:peptidoglycan biosynthetic process"/>
    <property type="evidence" value="ECO:0007669"/>
    <property type="project" value="UniProtKB-KW"/>
</dbReference>
<evidence type="ECO:0000256" key="16">
    <source>
        <dbReference type="ARBA" id="ARBA00022968"/>
    </source>
</evidence>
<evidence type="ECO:0000256" key="18">
    <source>
        <dbReference type="ARBA" id="ARBA00022989"/>
    </source>
</evidence>
<dbReference type="SUPFAM" id="SSF53955">
    <property type="entry name" value="Lysozyme-like"/>
    <property type="match status" value="1"/>
</dbReference>
<dbReference type="GO" id="GO:0008658">
    <property type="term" value="F:penicillin binding"/>
    <property type="evidence" value="ECO:0007669"/>
    <property type="project" value="InterPro"/>
</dbReference>
<comment type="caution">
    <text evidence="31">The sequence shown here is derived from an EMBL/GenBank/DDBJ whole genome shotgun (WGS) entry which is preliminary data.</text>
</comment>
<evidence type="ECO:0000313" key="31">
    <source>
        <dbReference type="EMBL" id="HIV40191.1"/>
    </source>
</evidence>
<evidence type="ECO:0000259" key="29">
    <source>
        <dbReference type="Pfam" id="PF00905"/>
    </source>
</evidence>
<evidence type="ECO:0000256" key="23">
    <source>
        <dbReference type="ARBA" id="ARBA00034000"/>
    </source>
</evidence>
<dbReference type="InterPro" id="IPR023346">
    <property type="entry name" value="Lysozyme-like_dom_sf"/>
</dbReference>
<comment type="subcellular location">
    <subcellularLocation>
        <location evidence="2">Cell membrane</location>
        <topology evidence="2">Single-pass type II membrane protein</topology>
    </subcellularLocation>
</comment>
<evidence type="ECO:0000256" key="17">
    <source>
        <dbReference type="ARBA" id="ARBA00022984"/>
    </source>
</evidence>
<reference evidence="31" key="1">
    <citation type="journal article" date="2021" name="PeerJ">
        <title>Extensive microbial diversity within the chicken gut microbiome revealed by metagenomics and culture.</title>
        <authorList>
            <person name="Gilroy R."/>
            <person name="Ravi A."/>
            <person name="Getino M."/>
            <person name="Pursley I."/>
            <person name="Horton D.L."/>
            <person name="Alikhan N.F."/>
            <person name="Baker D."/>
            <person name="Gharbi K."/>
            <person name="Hall N."/>
            <person name="Watson M."/>
            <person name="Adriaenssens E.M."/>
            <person name="Foster-Nyarko E."/>
            <person name="Jarju S."/>
            <person name="Secka A."/>
            <person name="Antonio M."/>
            <person name="Oren A."/>
            <person name="Chaudhuri R.R."/>
            <person name="La Ragione R."/>
            <person name="Hildebrand F."/>
            <person name="Pallen M.J."/>
        </authorList>
    </citation>
    <scope>NUCLEOTIDE SEQUENCE</scope>
    <source>
        <strain evidence="31">CHK195-9823</strain>
    </source>
</reference>
<dbReference type="SUPFAM" id="SSF56601">
    <property type="entry name" value="beta-lactamase/transpeptidase-like"/>
    <property type="match status" value="1"/>
</dbReference>
<dbReference type="Pfam" id="PF00912">
    <property type="entry name" value="Transgly"/>
    <property type="match status" value="1"/>
</dbReference>
<evidence type="ECO:0000256" key="20">
    <source>
        <dbReference type="ARBA" id="ARBA00023251"/>
    </source>
</evidence>
<proteinExistence type="inferred from homology"/>
<reference evidence="31" key="2">
    <citation type="submission" date="2021-04" db="EMBL/GenBank/DDBJ databases">
        <authorList>
            <person name="Gilroy R."/>
        </authorList>
    </citation>
    <scope>NUCLEOTIDE SEQUENCE</scope>
    <source>
        <strain evidence="31">CHK195-9823</strain>
    </source>
</reference>
<gene>
    <name evidence="31" type="ORF">H9747_14555</name>
</gene>
<dbReference type="EC" id="2.4.99.28" evidence="24"/>
<feature type="domain" description="Glycosyl transferase family 51" evidence="30">
    <location>
        <begin position="86"/>
        <end position="275"/>
    </location>
</feature>
<keyword evidence="18 28" id="KW-1133">Transmembrane helix</keyword>
<evidence type="ECO:0000256" key="1">
    <source>
        <dbReference type="ARBA" id="ARBA00002624"/>
    </source>
</evidence>
<accession>A0A9D1PG38</accession>
<keyword evidence="8" id="KW-1003">Cell membrane</keyword>
<evidence type="ECO:0000256" key="13">
    <source>
        <dbReference type="ARBA" id="ARBA00022692"/>
    </source>
</evidence>
<evidence type="ECO:0000256" key="19">
    <source>
        <dbReference type="ARBA" id="ARBA00023136"/>
    </source>
</evidence>
<dbReference type="InterPro" id="IPR001460">
    <property type="entry name" value="PCN-bd_Tpept"/>
</dbReference>
<evidence type="ECO:0000256" key="4">
    <source>
        <dbReference type="ARBA" id="ARBA00007090"/>
    </source>
</evidence>
<dbReference type="FunFam" id="1.10.3810.10:FF:000001">
    <property type="entry name" value="Penicillin-binding protein 1A"/>
    <property type="match status" value="1"/>
</dbReference>
<evidence type="ECO:0000259" key="30">
    <source>
        <dbReference type="Pfam" id="PF00912"/>
    </source>
</evidence>
<evidence type="ECO:0000256" key="12">
    <source>
        <dbReference type="ARBA" id="ARBA00022679"/>
    </source>
</evidence>
<feature type="domain" description="Penicillin-binding protein transpeptidase" evidence="29">
    <location>
        <begin position="452"/>
        <end position="695"/>
    </location>
</feature>
<keyword evidence="21" id="KW-0511">Multifunctional enzyme</keyword>
<comment type="pathway">
    <text evidence="3">Cell wall biogenesis; peptidoglycan biosynthesis.</text>
</comment>
<evidence type="ECO:0000256" key="22">
    <source>
        <dbReference type="ARBA" id="ARBA00023316"/>
    </source>
</evidence>
<dbReference type="EMBL" id="DXIQ01000102">
    <property type="protein sequence ID" value="HIV40191.1"/>
    <property type="molecule type" value="Genomic_DNA"/>
</dbReference>
<dbReference type="GO" id="GO:0008360">
    <property type="term" value="P:regulation of cell shape"/>
    <property type="evidence" value="ECO:0007669"/>
    <property type="project" value="UniProtKB-KW"/>
</dbReference>
<dbReference type="Proteomes" id="UP000886814">
    <property type="component" value="Unassembled WGS sequence"/>
</dbReference>
<evidence type="ECO:0000256" key="24">
    <source>
        <dbReference type="ARBA" id="ARBA00044770"/>
    </source>
</evidence>
<dbReference type="EC" id="3.4.16.4" evidence="6"/>
<dbReference type="InterPro" id="IPR001264">
    <property type="entry name" value="Glyco_trans_51"/>
</dbReference>
<sequence>MDLNQHYGEKSVRRKLDQLPKEPGLRRRKKIVLGIKAVFFSFLAAGCLGLCLGAGVYRGIVADTPDVSEINIGPGKYASFVYDAEGNQIQQINEAQSNRIHVSIEDIPEDMQHAIVAIEDSRFYEHHGIDPRGILRAAAVTVTSGFQETEGASTITQQLIKNNVFTDWTDENFFQSVRRKIQEQQLAVELEEYLTEQGLDAKSVILEEYLNTVNFGSGAYGIQTAARTYFGKDSRDLTLSECAVLAAIPQNPTKWDPRQNPEENAKRRETVLRYMRAQGWITQEEMNEALEDDVYSRIGNNSNVQGQTSTYSYFIDELISQVQEDLVEKKGYTQTQASNAIYSGGLQIYSTQDTRIQEIMEEEFEDEDNYPDYVRFDLDWALTVEHGDGSQENYSREMMEAYFREKGEEMPALFDTRAEAQGYADRYKEAILGSEDEIIAERLDLIPQPQAAMTIMDQSTGYVLGIVGGRGEKEASLTLNRASDTYRQPGSTFKILSAYGPALEEGDITLATHIQDEEYSYEDGTPLRNSDNQYHGSVSVRQAIRNSYNIPAVKVLTDITPAEGFSYLQKLGFTTLDEERDEIQPLALGGITNGVSNLELTAAYAAIADGGIYREPVFYTEVTDQDGKVILSNDIQGQRVFKESTAFLLTSAMEDVVSQGTGTGFALEDMHEAGKTGTANDYRDLTFAGFTPYYTAAIWAGYDDPQDLPQSHRTFHRTLWRNVMNRIHEDLPDRDFEQPSTVERTAVCAESGLLAGRGCTRIYEYFDQDNMPRETCTEHRPSLFSGWNKRQDGDEDSNGSSGNRNDNNSGGSASSWWDSWMKWWSGH</sequence>
<keyword evidence="12" id="KW-0808">Transferase</keyword>
<keyword evidence="13 28" id="KW-0812">Transmembrane</keyword>
<evidence type="ECO:0000256" key="2">
    <source>
        <dbReference type="ARBA" id="ARBA00004401"/>
    </source>
</evidence>
<evidence type="ECO:0000256" key="3">
    <source>
        <dbReference type="ARBA" id="ARBA00004752"/>
    </source>
</evidence>
<evidence type="ECO:0000256" key="25">
    <source>
        <dbReference type="ARBA" id="ARBA00049902"/>
    </source>
</evidence>
<dbReference type="Pfam" id="PF00905">
    <property type="entry name" value="Transpeptidase"/>
    <property type="match status" value="1"/>
</dbReference>
<evidence type="ECO:0000256" key="8">
    <source>
        <dbReference type="ARBA" id="ARBA00022475"/>
    </source>
</evidence>
<keyword evidence="22" id="KW-0961">Cell wall biogenesis/degradation</keyword>
<comment type="function">
    <text evidence="1">Cell wall formation. Synthesis of cross-linked peptidoglycan from the lipid intermediates. The enzyme has a penicillin-insensitive transglycosylase N-terminal domain (formation of linear glycan strands) and a penicillin-sensitive transpeptidase C-terminal domain (cross-linking of the peptide subunits).</text>
</comment>
<evidence type="ECO:0000256" key="26">
    <source>
        <dbReference type="ARBA" id="ARBA00060592"/>
    </source>
</evidence>
<keyword evidence="11" id="KW-0328">Glycosyltransferase</keyword>
<evidence type="ECO:0000256" key="5">
    <source>
        <dbReference type="ARBA" id="ARBA00007739"/>
    </source>
</evidence>
<dbReference type="NCBIfam" id="TIGR02074">
    <property type="entry name" value="PBP_1a_fam"/>
    <property type="match status" value="1"/>
</dbReference>
<dbReference type="InterPro" id="IPR012338">
    <property type="entry name" value="Beta-lactam/transpept-like"/>
</dbReference>
<dbReference type="PANTHER" id="PTHR32282">
    <property type="entry name" value="BINDING PROTEIN TRANSPEPTIDASE, PUTATIVE-RELATED"/>
    <property type="match status" value="1"/>
</dbReference>
<keyword evidence="15" id="KW-0133">Cell shape</keyword>
<dbReference type="GO" id="GO:0046677">
    <property type="term" value="P:response to antibiotic"/>
    <property type="evidence" value="ECO:0007669"/>
    <property type="project" value="UniProtKB-KW"/>
</dbReference>
<dbReference type="InterPro" id="IPR050396">
    <property type="entry name" value="Glycosyltr_51/Transpeptidase"/>
</dbReference>
<evidence type="ECO:0000256" key="15">
    <source>
        <dbReference type="ARBA" id="ARBA00022960"/>
    </source>
</evidence>
<evidence type="ECO:0000256" key="10">
    <source>
        <dbReference type="ARBA" id="ARBA00022670"/>
    </source>
</evidence>
<comment type="similarity">
    <text evidence="4">In the C-terminal section; belongs to the transpeptidase family.</text>
</comment>
<dbReference type="Gene3D" id="3.40.710.10">
    <property type="entry name" value="DD-peptidase/beta-lactamase superfamily"/>
    <property type="match status" value="2"/>
</dbReference>
<evidence type="ECO:0000256" key="7">
    <source>
        <dbReference type="ARBA" id="ARBA00018638"/>
    </source>
</evidence>
<feature type="region of interest" description="Disordered" evidence="27">
    <location>
        <begin position="776"/>
        <end position="814"/>
    </location>
</feature>
<dbReference type="GO" id="GO:0008955">
    <property type="term" value="F:peptidoglycan glycosyltransferase activity"/>
    <property type="evidence" value="ECO:0007669"/>
    <property type="project" value="UniProtKB-EC"/>
</dbReference>
<evidence type="ECO:0000256" key="21">
    <source>
        <dbReference type="ARBA" id="ARBA00023268"/>
    </source>
</evidence>
<evidence type="ECO:0000256" key="27">
    <source>
        <dbReference type="SAM" id="MobiDB-lite"/>
    </source>
</evidence>
<dbReference type="GO" id="GO:0030288">
    <property type="term" value="C:outer membrane-bounded periplasmic space"/>
    <property type="evidence" value="ECO:0007669"/>
    <property type="project" value="TreeGrafter"/>
</dbReference>
<keyword evidence="16" id="KW-0735">Signal-anchor</keyword>
<evidence type="ECO:0000256" key="28">
    <source>
        <dbReference type="SAM" id="Phobius"/>
    </source>
</evidence>
<comment type="catalytic activity">
    <reaction evidence="25">
        <text>[GlcNAc-(1-&gt;4)-Mur2Ac(oyl-L-Ala-gamma-D-Glu-L-Lys-D-Ala-D-Ala)](n)-di-trans,octa-cis-undecaprenyl diphosphate + beta-D-GlcNAc-(1-&gt;4)-Mur2Ac(oyl-L-Ala-gamma-D-Glu-L-Lys-D-Ala-D-Ala)-di-trans,octa-cis-undecaprenyl diphosphate = [GlcNAc-(1-&gt;4)-Mur2Ac(oyl-L-Ala-gamma-D-Glu-L-Lys-D-Ala-D-Ala)](n+1)-di-trans,octa-cis-undecaprenyl diphosphate + di-trans,octa-cis-undecaprenyl diphosphate + H(+)</text>
        <dbReference type="Rhea" id="RHEA:23708"/>
        <dbReference type="Rhea" id="RHEA-COMP:9602"/>
        <dbReference type="Rhea" id="RHEA-COMP:9603"/>
        <dbReference type="ChEBI" id="CHEBI:15378"/>
        <dbReference type="ChEBI" id="CHEBI:58405"/>
        <dbReference type="ChEBI" id="CHEBI:60033"/>
        <dbReference type="ChEBI" id="CHEBI:78435"/>
        <dbReference type="EC" id="2.4.99.28"/>
    </reaction>
</comment>
<evidence type="ECO:0000256" key="9">
    <source>
        <dbReference type="ARBA" id="ARBA00022645"/>
    </source>
</evidence>
<dbReference type="AlphaFoldDB" id="A0A9D1PG38"/>
<dbReference type="GO" id="GO:0005886">
    <property type="term" value="C:plasma membrane"/>
    <property type="evidence" value="ECO:0007669"/>
    <property type="project" value="UniProtKB-SubCell"/>
</dbReference>
<evidence type="ECO:0000256" key="6">
    <source>
        <dbReference type="ARBA" id="ARBA00012448"/>
    </source>
</evidence>
<keyword evidence="19 28" id="KW-0472">Membrane</keyword>
<feature type="transmembrane region" description="Helical" evidence="28">
    <location>
        <begin position="31"/>
        <end position="57"/>
    </location>
</feature>
<dbReference type="PANTHER" id="PTHR32282:SF11">
    <property type="entry name" value="PENICILLIN-BINDING PROTEIN 1B"/>
    <property type="match status" value="1"/>
</dbReference>
<dbReference type="InterPro" id="IPR036950">
    <property type="entry name" value="PBP_transglycosylase"/>
</dbReference>
<keyword evidence="20" id="KW-0046">Antibiotic resistance</keyword>
<organism evidence="31 32">
    <name type="scientific">Candidatus Blautia stercorigallinarum</name>
    <dbReference type="NCBI Taxonomy" id="2838501"/>
    <lineage>
        <taxon>Bacteria</taxon>
        <taxon>Bacillati</taxon>
        <taxon>Bacillota</taxon>
        <taxon>Clostridia</taxon>
        <taxon>Lachnospirales</taxon>
        <taxon>Lachnospiraceae</taxon>
        <taxon>Blautia</taxon>
    </lineage>
</organism>
<dbReference type="GO" id="GO:0009002">
    <property type="term" value="F:serine-type D-Ala-D-Ala carboxypeptidase activity"/>
    <property type="evidence" value="ECO:0007669"/>
    <property type="project" value="UniProtKB-EC"/>
</dbReference>
<dbReference type="GO" id="GO:0071555">
    <property type="term" value="P:cell wall organization"/>
    <property type="evidence" value="ECO:0007669"/>
    <property type="project" value="UniProtKB-KW"/>
</dbReference>
<keyword evidence="9" id="KW-0121">Carboxypeptidase</keyword>
<dbReference type="Gene3D" id="1.10.3810.10">
    <property type="entry name" value="Biosynthetic peptidoglycan transglycosylase-like"/>
    <property type="match status" value="1"/>
</dbReference>
<comment type="catalytic activity">
    <reaction evidence="23">
        <text>Preferential cleavage: (Ac)2-L-Lys-D-Ala-|-D-Ala. Also transpeptidation of peptidyl-alanyl moieties that are N-acyl substituents of D-alanine.</text>
        <dbReference type="EC" id="3.4.16.4"/>
    </reaction>
</comment>
<comment type="similarity">
    <text evidence="5">In the N-terminal section; belongs to the glycosyltransferase 51 family.</text>
</comment>
<keyword evidence="17" id="KW-0573">Peptidoglycan synthesis</keyword>